<dbReference type="RefSeq" id="WP_240985664.1">
    <property type="nucleotide sequence ID" value="NZ_CDGJ01000058.1"/>
</dbReference>
<name>A0A8S0Y3P1_9FIRM</name>
<keyword evidence="3" id="KW-1185">Reference proteome</keyword>
<reference evidence="1" key="2">
    <citation type="submission" date="2020-01" db="EMBL/GenBank/DDBJ databases">
        <authorList>
            <person name="Hornung B."/>
        </authorList>
    </citation>
    <scope>NUCLEOTIDE SEQUENCE</scope>
    <source>
        <strain evidence="1">PacBioINE</strain>
    </source>
</reference>
<sequence>MFGESHIETIAAELGTEVLGKMPIDPRVAELCDRGEIENMDQEYLAAAADHLILAFIKASRGECAATTCSKQAFLIRSAWVIVNTLTDFGPMPREARA</sequence>
<reference evidence="2" key="1">
    <citation type="submission" date="2014-11" db="EMBL/GenBank/DDBJ databases">
        <authorList>
            <person name="Hornung B.V."/>
        </authorList>
    </citation>
    <scope>NUCLEOTIDE SEQUENCE</scope>
    <source>
        <strain evidence="2">INE</strain>
    </source>
</reference>
<evidence type="ECO:0000313" key="2">
    <source>
        <dbReference type="EMBL" id="CEJ07517.1"/>
    </source>
</evidence>
<proteinExistence type="predicted"/>
<gene>
    <name evidence="2" type="ORF">DEACI_1983</name>
    <name evidence="1" type="ORF">DEACI_2938</name>
</gene>
<dbReference type="AlphaFoldDB" id="A0A8S0Y3P1"/>
<accession>A0A8S0Y3P1</accession>
<dbReference type="Proteomes" id="UP001071230">
    <property type="component" value="Unassembled WGS sequence"/>
</dbReference>
<protein>
    <submittedName>
        <fullName evidence="1">P-loop containing nucleoside triphosphate hydrolase</fullName>
    </submittedName>
</protein>
<dbReference type="EMBL" id="LR746496">
    <property type="protein sequence ID" value="CAA7602265.1"/>
    <property type="molecule type" value="Genomic_DNA"/>
</dbReference>
<dbReference type="GO" id="GO:0016787">
    <property type="term" value="F:hydrolase activity"/>
    <property type="evidence" value="ECO:0007669"/>
    <property type="project" value="UniProtKB-KW"/>
</dbReference>
<dbReference type="InterPro" id="IPR027417">
    <property type="entry name" value="P-loop_NTPase"/>
</dbReference>
<dbReference type="Gene3D" id="3.40.50.300">
    <property type="entry name" value="P-loop containing nucleotide triphosphate hydrolases"/>
    <property type="match status" value="1"/>
</dbReference>
<keyword evidence="1" id="KW-0378">Hydrolase</keyword>
<organism evidence="1">
    <name type="scientific">Acididesulfobacillus acetoxydans</name>
    <dbReference type="NCBI Taxonomy" id="1561005"/>
    <lineage>
        <taxon>Bacteria</taxon>
        <taxon>Bacillati</taxon>
        <taxon>Bacillota</taxon>
        <taxon>Clostridia</taxon>
        <taxon>Eubacteriales</taxon>
        <taxon>Peptococcaceae</taxon>
        <taxon>Acididesulfobacillus</taxon>
    </lineage>
</organism>
<dbReference type="KEGG" id="aacx:DEACI_2938"/>
<dbReference type="Proteomes" id="UP000836597">
    <property type="component" value="Chromosome"/>
</dbReference>
<evidence type="ECO:0000313" key="3">
    <source>
        <dbReference type="Proteomes" id="UP001071230"/>
    </source>
</evidence>
<dbReference type="EMBL" id="CDGJ01000058">
    <property type="protein sequence ID" value="CEJ07517.1"/>
    <property type="molecule type" value="Genomic_DNA"/>
</dbReference>
<evidence type="ECO:0000313" key="1">
    <source>
        <dbReference type="EMBL" id="CAA7602265.1"/>
    </source>
</evidence>